<comment type="similarity">
    <text evidence="1 5">Belongs to the pseudouridine synthase RsuA family.</text>
</comment>
<dbReference type="FunFam" id="3.10.290.10:FF:000003">
    <property type="entry name" value="Pseudouridine synthase"/>
    <property type="match status" value="1"/>
</dbReference>
<dbReference type="PROSITE" id="PS50889">
    <property type="entry name" value="S4"/>
    <property type="match status" value="1"/>
</dbReference>
<name>A0A8J7LAL1_9NOST</name>
<protein>
    <recommendedName>
        <fullName evidence="5">Pseudouridine synthase</fullName>
        <ecNumber evidence="5">5.4.99.-</ecNumber>
    </recommendedName>
</protein>
<dbReference type="InterPro" id="IPR036986">
    <property type="entry name" value="S4_RNA-bd_sf"/>
</dbReference>
<dbReference type="CDD" id="cd00165">
    <property type="entry name" value="S4"/>
    <property type="match status" value="1"/>
</dbReference>
<dbReference type="InterPro" id="IPR020094">
    <property type="entry name" value="TruA/RsuA/RluB/E/F_N"/>
</dbReference>
<dbReference type="InterPro" id="IPR042092">
    <property type="entry name" value="PsdUridine_s_RsuA/RluB/E/F_cat"/>
</dbReference>
<reference evidence="7 8" key="1">
    <citation type="journal article" date="2021" name="Int. J. Syst. Evol. Microbiol.">
        <title>Amazonocrinis nigriterrae gen. nov., sp. nov., Atlanticothrix silvestris gen. nov., sp. nov. and Dendronalium phyllosphericum gen. nov., sp. nov., nostocacean cyanobacteria from Brazilian environments.</title>
        <authorList>
            <person name="Alvarenga D.O."/>
            <person name="Andreote A.P.D."/>
            <person name="Branco L.H.Z."/>
            <person name="Delbaje E."/>
            <person name="Cruz R.B."/>
            <person name="Varani A.M."/>
            <person name="Fiore M.F."/>
        </authorList>
    </citation>
    <scope>NUCLEOTIDE SEQUENCE [LARGE SCALE GENOMIC DNA]</scope>
    <source>
        <strain evidence="7 8">CENA67</strain>
    </source>
</reference>
<feature type="domain" description="RNA-binding S4" evidence="6">
    <location>
        <begin position="3"/>
        <end position="62"/>
    </location>
</feature>
<evidence type="ECO:0000256" key="5">
    <source>
        <dbReference type="RuleBase" id="RU003887"/>
    </source>
</evidence>
<evidence type="ECO:0000313" key="7">
    <source>
        <dbReference type="EMBL" id="MBH8564241.1"/>
    </source>
</evidence>
<dbReference type="SUPFAM" id="SSF55120">
    <property type="entry name" value="Pseudouridine synthase"/>
    <property type="match status" value="1"/>
</dbReference>
<dbReference type="PROSITE" id="PS01149">
    <property type="entry name" value="PSI_RSU"/>
    <property type="match status" value="1"/>
</dbReference>
<dbReference type="NCBIfam" id="TIGR00093">
    <property type="entry name" value="pseudouridine synthase"/>
    <property type="match status" value="1"/>
</dbReference>
<dbReference type="GO" id="GO:0005829">
    <property type="term" value="C:cytosol"/>
    <property type="evidence" value="ECO:0007669"/>
    <property type="project" value="UniProtKB-ARBA"/>
</dbReference>
<evidence type="ECO:0000256" key="4">
    <source>
        <dbReference type="PROSITE-ProRule" id="PRU00182"/>
    </source>
</evidence>
<dbReference type="InterPro" id="IPR020103">
    <property type="entry name" value="PsdUridine_synth_cat_dom_sf"/>
</dbReference>
<dbReference type="Gene3D" id="3.30.70.580">
    <property type="entry name" value="Pseudouridine synthase I, catalytic domain, N-terminal subdomain"/>
    <property type="match status" value="1"/>
</dbReference>
<dbReference type="Gene3D" id="3.30.70.1560">
    <property type="entry name" value="Alpha-L RNA-binding motif"/>
    <property type="match status" value="1"/>
</dbReference>
<evidence type="ECO:0000259" key="6">
    <source>
        <dbReference type="SMART" id="SM00363"/>
    </source>
</evidence>
<dbReference type="PANTHER" id="PTHR47683:SF2">
    <property type="entry name" value="RNA-BINDING S4 DOMAIN-CONTAINING PROTEIN"/>
    <property type="match status" value="1"/>
</dbReference>
<dbReference type="Pfam" id="PF01479">
    <property type="entry name" value="S4"/>
    <property type="match status" value="1"/>
</dbReference>
<dbReference type="InterPro" id="IPR000748">
    <property type="entry name" value="PsdUridine_synth_RsuA/RluB/E/F"/>
</dbReference>
<dbReference type="GO" id="GO:0003723">
    <property type="term" value="F:RNA binding"/>
    <property type="evidence" value="ECO:0007669"/>
    <property type="project" value="UniProtKB-KW"/>
</dbReference>
<organism evidence="7 8">
    <name type="scientific">Amazonocrinis nigriterrae CENA67</name>
    <dbReference type="NCBI Taxonomy" id="2794033"/>
    <lineage>
        <taxon>Bacteria</taxon>
        <taxon>Bacillati</taxon>
        <taxon>Cyanobacteriota</taxon>
        <taxon>Cyanophyceae</taxon>
        <taxon>Nostocales</taxon>
        <taxon>Nostocaceae</taxon>
        <taxon>Amazonocrinis</taxon>
        <taxon>Amazonocrinis nigriterrae</taxon>
    </lineage>
</organism>
<dbReference type="InterPro" id="IPR002942">
    <property type="entry name" value="S4_RNA-bd"/>
</dbReference>
<dbReference type="SUPFAM" id="SSF55174">
    <property type="entry name" value="Alpha-L RNA-binding motif"/>
    <property type="match status" value="1"/>
</dbReference>
<dbReference type="SMART" id="SM00363">
    <property type="entry name" value="S4"/>
    <property type="match status" value="1"/>
</dbReference>
<evidence type="ECO:0000256" key="2">
    <source>
        <dbReference type="ARBA" id="ARBA00022884"/>
    </source>
</evidence>
<dbReference type="Proteomes" id="UP000632766">
    <property type="component" value="Unassembled WGS sequence"/>
</dbReference>
<dbReference type="RefSeq" id="WP_198126091.1">
    <property type="nucleotide sequence ID" value="NZ_JAECZC010000038.1"/>
</dbReference>
<dbReference type="InterPro" id="IPR050343">
    <property type="entry name" value="RsuA_PseudoU_synthase"/>
</dbReference>
<proteinExistence type="inferred from homology"/>
<evidence type="ECO:0000313" key="8">
    <source>
        <dbReference type="Proteomes" id="UP000632766"/>
    </source>
</evidence>
<accession>A0A8J7LAL1</accession>
<gene>
    <name evidence="7" type="ORF">I8748_18955</name>
</gene>
<evidence type="ECO:0000256" key="3">
    <source>
        <dbReference type="ARBA" id="ARBA00023235"/>
    </source>
</evidence>
<dbReference type="InterPro" id="IPR018496">
    <property type="entry name" value="PsdUridine_synth_RsuA/RluB_CS"/>
</dbReference>
<evidence type="ECO:0000256" key="1">
    <source>
        <dbReference type="ARBA" id="ARBA00008348"/>
    </source>
</evidence>
<dbReference type="FunFam" id="3.30.70.1560:FF:000001">
    <property type="entry name" value="Pseudouridine synthase"/>
    <property type="match status" value="1"/>
</dbReference>
<dbReference type="PANTHER" id="PTHR47683">
    <property type="entry name" value="PSEUDOURIDINE SYNTHASE FAMILY PROTEIN-RELATED"/>
    <property type="match status" value="1"/>
</dbReference>
<keyword evidence="3 5" id="KW-0413">Isomerase</keyword>
<dbReference type="Gene3D" id="3.10.290.10">
    <property type="entry name" value="RNA-binding S4 domain"/>
    <property type="match status" value="1"/>
</dbReference>
<dbReference type="EC" id="5.4.99.-" evidence="5"/>
<keyword evidence="8" id="KW-1185">Reference proteome</keyword>
<sequence length="264" mass="29850">METRLQKVIAQWGIASRREAEEMIRRSRVRINGVLANLGQKVDPQRDTITVDGKPVSPQHRPPLIYLLLHKPAGVVSTCYDPQGRKTVLDLLPKELREGTGIHPVGRLDAESTGALILTNDGDLTFGLTHPRHNIPKSYLVLVKGHPSEVALEMWRQGVILEGRKTLPAKVDLIESFAVNSRLEIVLQEGRNRQIRRVAEQLGYPVIKLHRTAIGPIQLQMSKTRFLSKGSYRLLKEDEIRFLQKQIKQIPIEDLGEGRRVQKA</sequence>
<dbReference type="GO" id="GO:0120159">
    <property type="term" value="F:rRNA pseudouridine synthase activity"/>
    <property type="evidence" value="ECO:0007669"/>
    <property type="project" value="UniProtKB-ARBA"/>
</dbReference>
<dbReference type="InterPro" id="IPR006145">
    <property type="entry name" value="PsdUridine_synth_RsuA/RluA"/>
</dbReference>
<dbReference type="CDD" id="cd02870">
    <property type="entry name" value="PseudoU_synth_RsuA_like"/>
    <property type="match status" value="1"/>
</dbReference>
<dbReference type="Pfam" id="PF00849">
    <property type="entry name" value="PseudoU_synth_2"/>
    <property type="match status" value="1"/>
</dbReference>
<dbReference type="GO" id="GO:0000455">
    <property type="term" value="P:enzyme-directed rRNA pseudouridine synthesis"/>
    <property type="evidence" value="ECO:0007669"/>
    <property type="project" value="UniProtKB-ARBA"/>
</dbReference>
<comment type="caution">
    <text evidence="7">The sequence shown here is derived from an EMBL/GenBank/DDBJ whole genome shotgun (WGS) entry which is preliminary data.</text>
</comment>
<dbReference type="AlphaFoldDB" id="A0A8J7LAL1"/>
<keyword evidence="2 4" id="KW-0694">RNA-binding</keyword>
<dbReference type="EMBL" id="JAECZC010000038">
    <property type="protein sequence ID" value="MBH8564241.1"/>
    <property type="molecule type" value="Genomic_DNA"/>
</dbReference>